<dbReference type="Proteomes" id="UP000290572">
    <property type="component" value="Unassembled WGS sequence"/>
</dbReference>
<keyword evidence="1" id="KW-0378">Hydrolase</keyword>
<gene>
    <name evidence="3" type="ORF">ROHU_034519</name>
</gene>
<protein>
    <submittedName>
        <fullName evidence="3">Calcium-independent phospholipase A2-gamma-like protein</fullName>
    </submittedName>
</protein>
<dbReference type="GO" id="GO:0047499">
    <property type="term" value="F:calcium-independent phospholipase A2 activity"/>
    <property type="evidence" value="ECO:0007669"/>
    <property type="project" value="TreeGrafter"/>
</dbReference>
<reference evidence="3 4" key="1">
    <citation type="submission" date="2018-03" db="EMBL/GenBank/DDBJ databases">
        <title>Draft genome sequence of Rohu Carp (Labeo rohita).</title>
        <authorList>
            <person name="Das P."/>
            <person name="Kushwaha B."/>
            <person name="Joshi C.G."/>
            <person name="Kumar D."/>
            <person name="Nagpure N.S."/>
            <person name="Sahoo L."/>
            <person name="Das S.P."/>
            <person name="Bit A."/>
            <person name="Patnaik S."/>
            <person name="Meher P.K."/>
            <person name="Jayasankar P."/>
            <person name="Koringa P.G."/>
            <person name="Patel N.V."/>
            <person name="Hinsu A.T."/>
            <person name="Kumar R."/>
            <person name="Pandey M."/>
            <person name="Agarwal S."/>
            <person name="Srivastava S."/>
            <person name="Singh M."/>
            <person name="Iquebal M.A."/>
            <person name="Jaiswal S."/>
            <person name="Angadi U.B."/>
            <person name="Kumar N."/>
            <person name="Raza M."/>
            <person name="Shah T.M."/>
            <person name="Rai A."/>
            <person name="Jena J.K."/>
        </authorList>
    </citation>
    <scope>NUCLEOTIDE SEQUENCE [LARGE SCALE GENOMIC DNA]</scope>
    <source>
        <strain evidence="3">DASCIFA01</strain>
        <tissue evidence="3">Testis</tissue>
    </source>
</reference>
<dbReference type="Gene3D" id="3.40.1090.10">
    <property type="entry name" value="Cytosolic phospholipase A2 catalytic domain"/>
    <property type="match status" value="1"/>
</dbReference>
<evidence type="ECO:0000313" key="4">
    <source>
        <dbReference type="Proteomes" id="UP000290572"/>
    </source>
</evidence>
<dbReference type="PANTHER" id="PTHR24185:SF1">
    <property type="entry name" value="CALCIUM-INDEPENDENT PHOSPHOLIPASE A2-GAMMA"/>
    <property type="match status" value="1"/>
</dbReference>
<sequence>MPTSDQRLIELRLRLFSALLVSVLHLLSLLKRAAVLGSVWISVSPAAADRDELLIVHEDGGMLINNPTALAIHECQCLWPDVPLQCVVSLGTGRFETAGRSSVSYTSLKTKLTNVISSATDTEVKILREI</sequence>
<keyword evidence="4" id="KW-1185">Reference proteome</keyword>
<keyword evidence="2" id="KW-0442">Lipid degradation</keyword>
<dbReference type="EMBL" id="QBIY01013486">
    <property type="protein sequence ID" value="RXN03226.1"/>
    <property type="molecule type" value="Genomic_DNA"/>
</dbReference>
<keyword evidence="2" id="KW-0443">Lipid metabolism</keyword>
<name>A0A498L8N1_LABRO</name>
<comment type="caution">
    <text evidence="3">The sequence shown here is derived from an EMBL/GenBank/DDBJ whole genome shotgun (WGS) entry which is preliminary data.</text>
</comment>
<dbReference type="SUPFAM" id="SSF52151">
    <property type="entry name" value="FabD/lysophospholipase-like"/>
    <property type="match status" value="1"/>
</dbReference>
<evidence type="ECO:0000256" key="1">
    <source>
        <dbReference type="ARBA" id="ARBA00022801"/>
    </source>
</evidence>
<organism evidence="3 4">
    <name type="scientific">Labeo rohita</name>
    <name type="common">Indian major carp</name>
    <name type="synonym">Cyprinus rohita</name>
    <dbReference type="NCBI Taxonomy" id="84645"/>
    <lineage>
        <taxon>Eukaryota</taxon>
        <taxon>Metazoa</taxon>
        <taxon>Chordata</taxon>
        <taxon>Craniata</taxon>
        <taxon>Vertebrata</taxon>
        <taxon>Euteleostomi</taxon>
        <taxon>Actinopterygii</taxon>
        <taxon>Neopterygii</taxon>
        <taxon>Teleostei</taxon>
        <taxon>Ostariophysi</taxon>
        <taxon>Cypriniformes</taxon>
        <taxon>Cyprinidae</taxon>
        <taxon>Labeoninae</taxon>
        <taxon>Labeonini</taxon>
        <taxon>Labeo</taxon>
    </lineage>
</organism>
<dbReference type="PANTHER" id="PTHR24185">
    <property type="entry name" value="CALCIUM-INDEPENDENT PHOSPHOLIPASE A2-GAMMA"/>
    <property type="match status" value="1"/>
</dbReference>
<evidence type="ECO:0000256" key="2">
    <source>
        <dbReference type="ARBA" id="ARBA00022963"/>
    </source>
</evidence>
<accession>A0A498L8N1</accession>
<dbReference type="GO" id="GO:0019369">
    <property type="term" value="P:arachidonate metabolic process"/>
    <property type="evidence" value="ECO:0007669"/>
    <property type="project" value="TreeGrafter"/>
</dbReference>
<proteinExistence type="predicted"/>
<dbReference type="AlphaFoldDB" id="A0A498L8N1"/>
<dbReference type="STRING" id="84645.A0A498L8N1"/>
<dbReference type="GO" id="GO:0016042">
    <property type="term" value="P:lipid catabolic process"/>
    <property type="evidence" value="ECO:0007669"/>
    <property type="project" value="UniProtKB-KW"/>
</dbReference>
<dbReference type="InterPro" id="IPR016035">
    <property type="entry name" value="Acyl_Trfase/lysoPLipase"/>
</dbReference>
<evidence type="ECO:0000313" key="3">
    <source>
        <dbReference type="EMBL" id="RXN03226.1"/>
    </source>
</evidence>
<dbReference type="GO" id="GO:0016020">
    <property type="term" value="C:membrane"/>
    <property type="evidence" value="ECO:0007669"/>
    <property type="project" value="TreeGrafter"/>
</dbReference>